<feature type="compositionally biased region" description="Polar residues" evidence="1">
    <location>
        <begin position="747"/>
        <end position="758"/>
    </location>
</feature>
<sequence length="878" mass="97404">MLGPPIFPDGSHEENQRPDYWKEAKTKEQADGICFFKIDKIIEDDRLAASTVERMIERIGEAGWRAKGVLGNFLIRKRALGIRSFAEQFLAFGAFFRNCIFYKKNNYREEPPALPKKIRSCCLYKYPEWVQGMVGEGKQPVQQPPQTYHSHQAGASGLNTTTTSGRPPLPYSMREAQQHTASLHNMQMGTTPMQLDPGSLSGSTRPPTWKEIRPQGNIATTNSLLKKAIANRLKPSLSGAGEKQRSTGENSSLTADEAASTKPISGQAGAGGVKSESPEGISATSGNGVNRITAAAFPQQKELEVKGQDRNVYEKYDEITSFDEKKPFENIKDGSNSQVSPNQGSVLTEQGGTVKSTEQGNGRSSRQDSEKRGATSKTAPNKQQTAHQSRSQSRDSKKSPSSASQLGSSPSAQPRTSTVQQEVSRNAIASPDQSARRTASLQPSKTNTPQRGSDSPVSGDEQPKKLKSRSKGDDPDDYRRDSTSSRMSFASHKSVTFSDRVQMHEIERHEVSSSEEDAAIMSDDEMSKRPYKRPRRLMHLNRPDTTNERRSEELQTPEDDELQSPIGLKPYGLMESDGDESPGESMPTGPHIVVTSDPTRRGSDSSEFSALEEESRRIVEAQQRRMIEMRSIGAQTTGSFIGSHPEVIMDYPQLAGRKDMESGGFVRSASGYFEEEEDDRSEEEMHHQLYPHLVYSGDESHSSHSRSNSPVFFPARLHGGEGLMEMSVYDNVPLSIQHNHDHHLHEQQQQPSKEQLSYGQRDRSPNHSRYSLSQEASPVQTPPPKIHDLVISRSSLASQIVPTGRRIELSSEIEERMRGQFLDRFGARRRAPVAEEDPCDPVQTLGSLDSVLSTDSRESVVSSVSLRKEAATHRNFNY</sequence>
<accession>A0A0N4YL98</accession>
<protein>
    <submittedName>
        <fullName evidence="4">YTH domain-containing protein</fullName>
    </submittedName>
</protein>
<feature type="compositionally biased region" description="Acidic residues" evidence="1">
    <location>
        <begin position="513"/>
        <end position="524"/>
    </location>
</feature>
<name>A0A0N4YL98_NIPBR</name>
<dbReference type="AlphaFoldDB" id="A0A0N4YL98"/>
<reference evidence="4" key="1">
    <citation type="submission" date="2017-02" db="UniProtKB">
        <authorList>
            <consortium name="WormBaseParasite"/>
        </authorList>
    </citation>
    <scope>IDENTIFICATION</scope>
</reference>
<feature type="compositionally biased region" description="Polar residues" evidence="1">
    <location>
        <begin position="375"/>
        <end position="387"/>
    </location>
</feature>
<feature type="compositionally biased region" description="Basic and acidic residues" evidence="1">
    <location>
        <begin position="319"/>
        <end position="332"/>
    </location>
</feature>
<feature type="region of interest" description="Disordered" evidence="1">
    <location>
        <begin position="740"/>
        <end position="785"/>
    </location>
</feature>
<keyword evidence="3" id="KW-1185">Reference proteome</keyword>
<feature type="compositionally biased region" description="Polar residues" evidence="1">
    <location>
        <begin position="140"/>
        <end position="150"/>
    </location>
</feature>
<evidence type="ECO:0000313" key="2">
    <source>
        <dbReference type="EMBL" id="VDL81586.1"/>
    </source>
</evidence>
<feature type="compositionally biased region" description="Low complexity" evidence="1">
    <location>
        <begin position="399"/>
        <end position="413"/>
    </location>
</feature>
<feature type="region of interest" description="Disordered" evidence="1">
    <location>
        <begin position="319"/>
        <end position="616"/>
    </location>
</feature>
<gene>
    <name evidence="2" type="ORF">NBR_LOCUS17866</name>
</gene>
<feature type="compositionally biased region" description="Polar residues" evidence="1">
    <location>
        <begin position="414"/>
        <end position="424"/>
    </location>
</feature>
<feature type="compositionally biased region" description="Basic and acidic residues" evidence="1">
    <location>
        <begin position="541"/>
        <end position="553"/>
    </location>
</feature>
<feature type="compositionally biased region" description="Polar residues" evidence="1">
    <location>
        <begin position="484"/>
        <end position="499"/>
    </location>
</feature>
<feature type="compositionally biased region" description="Polar residues" evidence="1">
    <location>
        <begin position="333"/>
        <end position="364"/>
    </location>
</feature>
<evidence type="ECO:0000256" key="1">
    <source>
        <dbReference type="SAM" id="MobiDB-lite"/>
    </source>
</evidence>
<dbReference type="Proteomes" id="UP000271162">
    <property type="component" value="Unassembled WGS sequence"/>
</dbReference>
<evidence type="ECO:0000313" key="3">
    <source>
        <dbReference type="Proteomes" id="UP000271162"/>
    </source>
</evidence>
<feature type="compositionally biased region" description="Basic and acidic residues" evidence="1">
    <location>
        <begin position="501"/>
        <end position="512"/>
    </location>
</feature>
<feature type="region of interest" description="Disordered" evidence="1">
    <location>
        <begin position="235"/>
        <end position="287"/>
    </location>
</feature>
<dbReference type="EMBL" id="UYSL01023022">
    <property type="protein sequence ID" value="VDL81586.1"/>
    <property type="molecule type" value="Genomic_DNA"/>
</dbReference>
<dbReference type="STRING" id="27835.A0A0N4YL98"/>
<evidence type="ECO:0000313" key="4">
    <source>
        <dbReference type="WBParaSite" id="NBR_0001786501-mRNA-1"/>
    </source>
</evidence>
<proteinExistence type="predicted"/>
<feature type="region of interest" description="Disordered" evidence="1">
    <location>
        <begin position="190"/>
        <end position="220"/>
    </location>
</feature>
<dbReference type="WBParaSite" id="NBR_0001786501-mRNA-1">
    <property type="protein sequence ID" value="NBR_0001786501-mRNA-1"/>
    <property type="gene ID" value="NBR_0001786501"/>
</dbReference>
<feature type="compositionally biased region" description="Basic residues" evidence="1">
    <location>
        <begin position="529"/>
        <end position="539"/>
    </location>
</feature>
<feature type="region of interest" description="Disordered" evidence="1">
    <location>
        <begin position="138"/>
        <end position="166"/>
    </location>
</feature>
<feature type="compositionally biased region" description="Basic and acidic residues" evidence="1">
    <location>
        <begin position="470"/>
        <end position="483"/>
    </location>
</feature>
<reference evidence="2 3" key="2">
    <citation type="submission" date="2018-11" db="EMBL/GenBank/DDBJ databases">
        <authorList>
            <consortium name="Pathogen Informatics"/>
        </authorList>
    </citation>
    <scope>NUCLEOTIDE SEQUENCE [LARGE SCALE GENOMIC DNA]</scope>
</reference>
<dbReference type="OMA" id="HEFFTQT"/>
<feature type="compositionally biased region" description="Polar residues" evidence="1">
    <location>
        <begin position="431"/>
        <end position="456"/>
    </location>
</feature>
<organism evidence="4">
    <name type="scientific">Nippostrongylus brasiliensis</name>
    <name type="common">Rat hookworm</name>
    <dbReference type="NCBI Taxonomy" id="27835"/>
    <lineage>
        <taxon>Eukaryota</taxon>
        <taxon>Metazoa</taxon>
        <taxon>Ecdysozoa</taxon>
        <taxon>Nematoda</taxon>
        <taxon>Chromadorea</taxon>
        <taxon>Rhabditida</taxon>
        <taxon>Rhabditina</taxon>
        <taxon>Rhabditomorpha</taxon>
        <taxon>Strongyloidea</taxon>
        <taxon>Heligmosomidae</taxon>
        <taxon>Nippostrongylus</taxon>
    </lineage>
</organism>
<feature type="compositionally biased region" description="Polar residues" evidence="1">
    <location>
        <begin position="767"/>
        <end position="779"/>
    </location>
</feature>